<protein>
    <submittedName>
        <fullName evidence="24">EGF-like module-containing mucin-like hormone receptor-like 3</fullName>
    </submittedName>
</protein>
<dbReference type="GeneID" id="105999240"/>
<accession>A0A1S3GLT4</accession>
<comment type="caution">
    <text evidence="16">Lacks conserved residue(s) required for the propagation of feature annotation.</text>
</comment>
<dbReference type="InterPro" id="IPR000152">
    <property type="entry name" value="EGF-type_Asp/Asn_hydroxyl_site"/>
</dbReference>
<evidence type="ECO:0000256" key="14">
    <source>
        <dbReference type="ARBA" id="ARBA00023180"/>
    </source>
</evidence>
<evidence type="ECO:0000313" key="24">
    <source>
        <dbReference type="RefSeq" id="XP_012889655.1"/>
    </source>
</evidence>
<name>A0A1S3GLT4_DIPOR</name>
<evidence type="ECO:0000256" key="4">
    <source>
        <dbReference type="ARBA" id="ARBA00022692"/>
    </source>
</evidence>
<evidence type="ECO:0000259" key="22">
    <source>
        <dbReference type="PROSITE" id="PS50261"/>
    </source>
</evidence>
<evidence type="ECO:0000259" key="20">
    <source>
        <dbReference type="PROSITE" id="PS50026"/>
    </source>
</evidence>
<dbReference type="PROSITE" id="PS50026">
    <property type="entry name" value="EGF_3"/>
    <property type="match status" value="1"/>
</dbReference>
<dbReference type="PROSITE" id="PS01187">
    <property type="entry name" value="EGF_CA"/>
    <property type="match status" value="1"/>
</dbReference>
<evidence type="ECO:0000256" key="16">
    <source>
        <dbReference type="PROSITE-ProRule" id="PRU00076"/>
    </source>
</evidence>
<keyword evidence="15" id="KW-0807">Transducer</keyword>
<dbReference type="InterPro" id="IPR000742">
    <property type="entry name" value="EGF"/>
</dbReference>
<keyword evidence="14" id="KW-0325">Glycoprotein</keyword>
<dbReference type="PRINTS" id="PR01278">
    <property type="entry name" value="CD97PROTEIN"/>
</dbReference>
<dbReference type="FunFam" id="2.10.25.10:FF:000177">
    <property type="entry name" value="Adhesion G protein-coupled receptor E2"/>
    <property type="match status" value="1"/>
</dbReference>
<dbReference type="PANTHER" id="PTHR12011">
    <property type="entry name" value="ADHESION G-PROTEIN COUPLED RECEPTOR"/>
    <property type="match status" value="1"/>
</dbReference>
<dbReference type="CDD" id="cd00054">
    <property type="entry name" value="EGF_CA"/>
    <property type="match status" value="1"/>
</dbReference>
<keyword evidence="7" id="KW-0106">Calcium</keyword>
<feature type="compositionally biased region" description="Basic and acidic residues" evidence="17">
    <location>
        <begin position="505"/>
        <end position="517"/>
    </location>
</feature>
<dbReference type="KEGG" id="dord:105999240"/>
<evidence type="ECO:0000313" key="23">
    <source>
        <dbReference type="Proteomes" id="UP000081671"/>
    </source>
</evidence>
<dbReference type="PROSITE" id="PS50261">
    <property type="entry name" value="G_PROTEIN_RECEP_F2_4"/>
    <property type="match status" value="1"/>
</dbReference>
<dbReference type="GO" id="GO:0007155">
    <property type="term" value="P:cell adhesion"/>
    <property type="evidence" value="ECO:0007669"/>
    <property type="project" value="UniProtKB-KW"/>
</dbReference>
<keyword evidence="6" id="KW-0677">Repeat</keyword>
<evidence type="ECO:0000256" key="3">
    <source>
        <dbReference type="ARBA" id="ARBA00022536"/>
    </source>
</evidence>
<keyword evidence="4 18" id="KW-0812">Transmembrane</keyword>
<gene>
    <name evidence="24" type="primary">Adgre3</name>
</gene>
<keyword evidence="10" id="KW-0297">G-protein coupled receptor</keyword>
<keyword evidence="13" id="KW-0675">Receptor</keyword>
<evidence type="ECO:0000256" key="6">
    <source>
        <dbReference type="ARBA" id="ARBA00022737"/>
    </source>
</evidence>
<dbReference type="CTD" id="84658"/>
<evidence type="ECO:0000256" key="19">
    <source>
        <dbReference type="SAM" id="SignalP"/>
    </source>
</evidence>
<keyword evidence="2" id="KW-1003">Cell membrane</keyword>
<organism evidence="23 24">
    <name type="scientific">Dipodomys ordii</name>
    <name type="common">Ord's kangaroo rat</name>
    <dbReference type="NCBI Taxonomy" id="10020"/>
    <lineage>
        <taxon>Eukaryota</taxon>
        <taxon>Metazoa</taxon>
        <taxon>Chordata</taxon>
        <taxon>Craniata</taxon>
        <taxon>Vertebrata</taxon>
        <taxon>Euteleostomi</taxon>
        <taxon>Mammalia</taxon>
        <taxon>Eutheria</taxon>
        <taxon>Euarchontoglires</taxon>
        <taxon>Glires</taxon>
        <taxon>Rodentia</taxon>
        <taxon>Castorimorpha</taxon>
        <taxon>Heteromyidae</taxon>
        <taxon>Dipodomyinae</taxon>
        <taxon>Dipodomys</taxon>
    </lineage>
</organism>
<dbReference type="InParanoid" id="A0A1S3GLT4"/>
<evidence type="ECO:0000256" key="7">
    <source>
        <dbReference type="ARBA" id="ARBA00022837"/>
    </source>
</evidence>
<dbReference type="Proteomes" id="UP000081671">
    <property type="component" value="Unplaced"/>
</dbReference>
<dbReference type="Pfam" id="PF07645">
    <property type="entry name" value="EGF_CA"/>
    <property type="match status" value="1"/>
</dbReference>
<evidence type="ECO:0000256" key="13">
    <source>
        <dbReference type="ARBA" id="ARBA00023170"/>
    </source>
</evidence>
<sequence length="517" mass="57188">MQRPWLLPGLCFLLSLPGAMTQKSKDSCSCPQHASCVNSTACTCNPGYTSSSGQKLFTFPLETCDDVDECAPPVSMDCGPNAQCHNLEGTFECRCMAGFELASGGVQFKYSKENTCHKTNSSKTAQGHQQLQEIVNKFESLLANQTLWRREDKQELASTASSFLQDVESSVLEAALKTPRRKIQEAFNRTMAVATQTVGDKCSEERKVFTLDVHMNSMQVHCDDVIEEDAQGPSAIAFISYSSLGHILNETFFEETEMLQPTSLDFQEKMEEDEPLYLNSQIVSAALGSSSGRRGSYLPGFVTLTLQHVKKNPRSRRTLCVYWAATGAGGHWDTAGCFLVSVNGSHTVCNSTHLSSFAVLMALTNLVCCWLQLDQGFIWGFLGPVCVIVSVNLVFFISVLWILKRKLSSLNSEVSTIQNTRMLTLKATAQVFILGCTWILGVLQVGPAARVMAYLFTIVNSLQGVFLFLVYCLLSQQVRKQYQKWFTDITKPKSESETYVLSSKSGRDTKTSTAETK</sequence>
<feature type="domain" description="EGF-like" evidence="20">
    <location>
        <begin position="66"/>
        <end position="105"/>
    </location>
</feature>
<feature type="domain" description="G-protein coupled receptors family 2 profile 2" evidence="22">
    <location>
        <begin position="369"/>
        <end position="475"/>
    </location>
</feature>
<dbReference type="PROSITE" id="PS50221">
    <property type="entry name" value="GAIN_B"/>
    <property type="match status" value="1"/>
</dbReference>
<dbReference type="SUPFAM" id="SSF57196">
    <property type="entry name" value="EGF/Laminin"/>
    <property type="match status" value="1"/>
</dbReference>
<feature type="transmembrane region" description="Helical" evidence="18">
    <location>
        <begin position="451"/>
        <end position="474"/>
    </location>
</feature>
<dbReference type="AlphaFoldDB" id="A0A1S3GLT4"/>
<dbReference type="SMART" id="SM00181">
    <property type="entry name" value="EGF"/>
    <property type="match status" value="2"/>
</dbReference>
<dbReference type="InterPro" id="IPR017981">
    <property type="entry name" value="GPCR_2-like_7TM"/>
</dbReference>
<dbReference type="InterPro" id="IPR003056">
    <property type="entry name" value="GPCR_2_ADGRE2_ADGRE5"/>
</dbReference>
<dbReference type="Gene3D" id="1.20.1070.10">
    <property type="entry name" value="Rhodopsin 7-helix transmembrane proteins"/>
    <property type="match status" value="1"/>
</dbReference>
<dbReference type="PANTHER" id="PTHR12011:SF455">
    <property type="entry name" value="ADHESION G PROTEIN-COUPLED RECEPTOR E3"/>
    <property type="match status" value="1"/>
</dbReference>
<feature type="signal peptide" evidence="19">
    <location>
        <begin position="1"/>
        <end position="21"/>
    </location>
</feature>
<dbReference type="InterPro" id="IPR017983">
    <property type="entry name" value="GPCR_2_secretin-like_CS"/>
</dbReference>
<dbReference type="InterPro" id="IPR049883">
    <property type="entry name" value="NOTCH1_EGF-like"/>
</dbReference>
<dbReference type="OrthoDB" id="1100386at2759"/>
<dbReference type="GO" id="GO:0005886">
    <property type="term" value="C:plasma membrane"/>
    <property type="evidence" value="ECO:0007669"/>
    <property type="project" value="UniProtKB-SubCell"/>
</dbReference>
<dbReference type="FunFam" id="2.60.220.50:FF:000022">
    <property type="entry name" value="Adhesion G protein-coupled receptor E3"/>
    <property type="match status" value="1"/>
</dbReference>
<reference evidence="24" key="1">
    <citation type="submission" date="2025-08" db="UniProtKB">
        <authorList>
            <consortium name="RefSeq"/>
        </authorList>
    </citation>
    <scope>IDENTIFICATION</scope>
    <source>
        <tissue evidence="24">Kidney</tissue>
    </source>
</reference>
<dbReference type="GO" id="GO:0005509">
    <property type="term" value="F:calcium ion binding"/>
    <property type="evidence" value="ECO:0007669"/>
    <property type="project" value="InterPro"/>
</dbReference>
<evidence type="ECO:0000256" key="15">
    <source>
        <dbReference type="ARBA" id="ARBA00023224"/>
    </source>
</evidence>
<evidence type="ECO:0000256" key="8">
    <source>
        <dbReference type="ARBA" id="ARBA00022889"/>
    </source>
</evidence>
<keyword evidence="9 18" id="KW-1133">Transmembrane helix</keyword>
<evidence type="ECO:0000256" key="1">
    <source>
        <dbReference type="ARBA" id="ARBA00004651"/>
    </source>
</evidence>
<feature type="chain" id="PRO_5010376876" evidence="19">
    <location>
        <begin position="22"/>
        <end position="517"/>
    </location>
</feature>
<dbReference type="PROSITE" id="PS00650">
    <property type="entry name" value="G_PROTEIN_RECEP_F2_2"/>
    <property type="match status" value="1"/>
</dbReference>
<dbReference type="InterPro" id="IPR057244">
    <property type="entry name" value="GAIN_B"/>
</dbReference>
<evidence type="ECO:0000256" key="17">
    <source>
        <dbReference type="SAM" id="MobiDB-lite"/>
    </source>
</evidence>
<keyword evidence="23" id="KW-1185">Reference proteome</keyword>
<dbReference type="PROSITE" id="PS00010">
    <property type="entry name" value="ASX_HYDROXYL"/>
    <property type="match status" value="1"/>
</dbReference>
<dbReference type="GO" id="GO:0007166">
    <property type="term" value="P:cell surface receptor signaling pathway"/>
    <property type="evidence" value="ECO:0007669"/>
    <property type="project" value="InterPro"/>
</dbReference>
<dbReference type="Gene3D" id="2.10.25.10">
    <property type="entry name" value="Laminin"/>
    <property type="match status" value="2"/>
</dbReference>
<evidence type="ECO:0000256" key="9">
    <source>
        <dbReference type="ARBA" id="ARBA00022989"/>
    </source>
</evidence>
<dbReference type="InterPro" id="IPR000203">
    <property type="entry name" value="GPS"/>
</dbReference>
<dbReference type="PRINTS" id="PR00249">
    <property type="entry name" value="GPCRSECRETIN"/>
</dbReference>
<dbReference type="GO" id="GO:0007189">
    <property type="term" value="P:adenylate cyclase-activating G protein-coupled receptor signaling pathway"/>
    <property type="evidence" value="ECO:0007669"/>
    <property type="project" value="TreeGrafter"/>
</dbReference>
<keyword evidence="12" id="KW-1015">Disulfide bond</keyword>
<keyword evidence="11 18" id="KW-0472">Membrane</keyword>
<dbReference type="FunFam" id="2.10.25.10:FF:000038">
    <property type="entry name" value="Fibrillin 2"/>
    <property type="match status" value="1"/>
</dbReference>
<keyword evidence="5 19" id="KW-0732">Signal</keyword>
<feature type="transmembrane region" description="Helical" evidence="18">
    <location>
        <begin position="379"/>
        <end position="403"/>
    </location>
</feature>
<dbReference type="Pfam" id="PF00002">
    <property type="entry name" value="7tm_2"/>
    <property type="match status" value="1"/>
</dbReference>
<dbReference type="InterPro" id="IPR000832">
    <property type="entry name" value="GPCR_2_secretin-like"/>
</dbReference>
<keyword evidence="3 16" id="KW-0245">EGF-like domain</keyword>
<feature type="region of interest" description="Disordered" evidence="17">
    <location>
        <begin position="494"/>
        <end position="517"/>
    </location>
</feature>
<dbReference type="RefSeq" id="XP_012889655.1">
    <property type="nucleotide sequence ID" value="XM_013034201.1"/>
</dbReference>
<evidence type="ECO:0000256" key="10">
    <source>
        <dbReference type="ARBA" id="ARBA00023040"/>
    </source>
</evidence>
<proteinExistence type="predicted"/>
<evidence type="ECO:0000256" key="5">
    <source>
        <dbReference type="ARBA" id="ARBA00022729"/>
    </source>
</evidence>
<evidence type="ECO:0000259" key="21">
    <source>
        <dbReference type="PROSITE" id="PS50221"/>
    </source>
</evidence>
<evidence type="ECO:0000256" key="11">
    <source>
        <dbReference type="ARBA" id="ARBA00023136"/>
    </source>
</evidence>
<feature type="transmembrane region" description="Helical" evidence="18">
    <location>
        <begin position="423"/>
        <end position="445"/>
    </location>
</feature>
<evidence type="ECO:0000256" key="18">
    <source>
        <dbReference type="SAM" id="Phobius"/>
    </source>
</evidence>
<evidence type="ECO:0000256" key="2">
    <source>
        <dbReference type="ARBA" id="ARBA00022475"/>
    </source>
</evidence>
<dbReference type="GO" id="GO:0004930">
    <property type="term" value="F:G protein-coupled receptor activity"/>
    <property type="evidence" value="ECO:0007669"/>
    <property type="project" value="UniProtKB-KW"/>
</dbReference>
<keyword evidence="8" id="KW-0130">Cell adhesion</keyword>
<dbReference type="InterPro" id="IPR018097">
    <property type="entry name" value="EGF_Ca-bd_CS"/>
</dbReference>
<dbReference type="Pfam" id="PF01825">
    <property type="entry name" value="GPS"/>
    <property type="match status" value="1"/>
</dbReference>
<comment type="subcellular location">
    <subcellularLocation>
        <location evidence="1">Cell membrane</location>
        <topology evidence="1">Multi-pass membrane protein</topology>
    </subcellularLocation>
</comment>
<dbReference type="SMART" id="SM00179">
    <property type="entry name" value="EGF_CA"/>
    <property type="match status" value="1"/>
</dbReference>
<feature type="domain" description="GAIN-B" evidence="21">
    <location>
        <begin position="179"/>
        <end position="367"/>
    </location>
</feature>
<evidence type="ECO:0000256" key="12">
    <source>
        <dbReference type="ARBA" id="ARBA00023157"/>
    </source>
</evidence>
<dbReference type="SMART" id="SM00303">
    <property type="entry name" value="GPS"/>
    <property type="match status" value="1"/>
</dbReference>
<dbReference type="InterPro" id="IPR001881">
    <property type="entry name" value="EGF-like_Ca-bd_dom"/>
</dbReference>